<keyword evidence="1" id="KW-0812">Transmembrane</keyword>
<proteinExistence type="predicted"/>
<comment type="caution">
    <text evidence="2">The sequence shown here is derived from an EMBL/GenBank/DDBJ whole genome shotgun (WGS) entry which is preliminary data.</text>
</comment>
<keyword evidence="1" id="KW-1133">Transmembrane helix</keyword>
<evidence type="ECO:0000313" key="2">
    <source>
        <dbReference type="EMBL" id="HCV81466.1"/>
    </source>
</evidence>
<feature type="transmembrane region" description="Helical" evidence="1">
    <location>
        <begin position="93"/>
        <end position="111"/>
    </location>
</feature>
<organism evidence="2 3">
    <name type="scientific">Zunongwangia profunda</name>
    <dbReference type="NCBI Taxonomy" id="398743"/>
    <lineage>
        <taxon>Bacteria</taxon>
        <taxon>Pseudomonadati</taxon>
        <taxon>Bacteroidota</taxon>
        <taxon>Flavobacteriia</taxon>
        <taxon>Flavobacteriales</taxon>
        <taxon>Flavobacteriaceae</taxon>
        <taxon>Zunongwangia</taxon>
    </lineage>
</organism>
<protein>
    <submittedName>
        <fullName evidence="2">Uncharacterized protein</fullName>
    </submittedName>
</protein>
<dbReference type="EMBL" id="DPMF01000246">
    <property type="protein sequence ID" value="HCV81466.1"/>
    <property type="molecule type" value="Genomic_DNA"/>
</dbReference>
<dbReference type="Proteomes" id="UP000264330">
    <property type="component" value="Unassembled WGS sequence"/>
</dbReference>
<accession>A0A3D5J2H6</accession>
<dbReference type="AlphaFoldDB" id="A0A3D5J2H6"/>
<evidence type="ECO:0000256" key="1">
    <source>
        <dbReference type="SAM" id="Phobius"/>
    </source>
</evidence>
<evidence type="ECO:0000313" key="3">
    <source>
        <dbReference type="Proteomes" id="UP000264330"/>
    </source>
</evidence>
<feature type="transmembrane region" description="Helical" evidence="1">
    <location>
        <begin position="123"/>
        <end position="144"/>
    </location>
</feature>
<feature type="transmembrane region" description="Helical" evidence="1">
    <location>
        <begin position="187"/>
        <end position="209"/>
    </location>
</feature>
<keyword evidence="1" id="KW-0472">Membrane</keyword>
<name>A0A3D5J2H6_9FLAO</name>
<gene>
    <name evidence="2" type="ORF">DGQ38_10505</name>
</gene>
<reference evidence="2 3" key="1">
    <citation type="journal article" date="2018" name="Nat. Biotechnol.">
        <title>A standardized bacterial taxonomy based on genome phylogeny substantially revises the tree of life.</title>
        <authorList>
            <person name="Parks D.H."/>
            <person name="Chuvochina M."/>
            <person name="Waite D.W."/>
            <person name="Rinke C."/>
            <person name="Skarshewski A."/>
            <person name="Chaumeil P.A."/>
            <person name="Hugenholtz P."/>
        </authorList>
    </citation>
    <scope>NUCLEOTIDE SEQUENCE [LARGE SCALE GENOMIC DNA]</scope>
    <source>
        <strain evidence="2">UBA9359</strain>
    </source>
</reference>
<sequence length="221" mass="25979">MKKLNPVQLEEIRSILRHKGIIFFNIQEELLDHIASEIEEKMAMESLSFEASSKAVLGLWENSFRLKQNRLLLGKDLYPKIIYEELKRNSVKMLWPLLLLSLVLTSLLVILNYETNELFKDFAYLIGFFSLTAGIISLFLYPQLKNGKQTIYSHLLLKDFKIFIPMATTVILQVYEQKLENASMYQSILFSFFMAMMLCFLIYLVMLYLKHLDLHRKYALS</sequence>
<dbReference type="RefSeq" id="WP_013069569.1">
    <property type="nucleotide sequence ID" value="NZ_CAJXAW010000003.1"/>
</dbReference>